<dbReference type="OrthoDB" id="6331233at2759"/>
<keyword evidence="1" id="KW-1133">Transmembrane helix</keyword>
<evidence type="ECO:0000313" key="4">
    <source>
        <dbReference type="RefSeq" id="XP_015517775.1"/>
    </source>
</evidence>
<reference evidence="4" key="1">
    <citation type="submission" date="2025-08" db="UniProtKB">
        <authorList>
            <consortium name="RefSeq"/>
        </authorList>
    </citation>
    <scope>IDENTIFICATION</scope>
    <source>
        <tissue evidence="4">Thorax and Abdomen</tissue>
    </source>
</reference>
<keyword evidence="1" id="KW-0472">Membrane</keyword>
<dbReference type="InterPro" id="IPR045860">
    <property type="entry name" value="Snake_toxin-like_sf"/>
</dbReference>
<dbReference type="GeneID" id="107222780"/>
<keyword evidence="2" id="KW-0732">Signal</keyword>
<proteinExistence type="predicted"/>
<accession>A0A6J0BTJ1</accession>
<gene>
    <name evidence="4" type="primary">LOC107222780</name>
</gene>
<protein>
    <submittedName>
        <fullName evidence="4">Uncharacterized protein LOC107222780</fullName>
    </submittedName>
</protein>
<evidence type="ECO:0000256" key="1">
    <source>
        <dbReference type="SAM" id="Phobius"/>
    </source>
</evidence>
<dbReference type="AlphaFoldDB" id="A0A6J0BTJ1"/>
<dbReference type="Proteomes" id="UP000829291">
    <property type="component" value="Chromosome 6"/>
</dbReference>
<name>A0A6J0BTJ1_NEOLC</name>
<organism evidence="4">
    <name type="scientific">Neodiprion lecontei</name>
    <name type="common">Redheaded pine sawfly</name>
    <dbReference type="NCBI Taxonomy" id="441921"/>
    <lineage>
        <taxon>Eukaryota</taxon>
        <taxon>Metazoa</taxon>
        <taxon>Ecdysozoa</taxon>
        <taxon>Arthropoda</taxon>
        <taxon>Hexapoda</taxon>
        <taxon>Insecta</taxon>
        <taxon>Pterygota</taxon>
        <taxon>Neoptera</taxon>
        <taxon>Endopterygota</taxon>
        <taxon>Hymenoptera</taxon>
        <taxon>Tenthredinoidea</taxon>
        <taxon>Diprionidae</taxon>
        <taxon>Diprioninae</taxon>
        <taxon>Neodiprion</taxon>
    </lineage>
</organism>
<dbReference type="SUPFAM" id="SSF57302">
    <property type="entry name" value="Snake toxin-like"/>
    <property type="match status" value="1"/>
</dbReference>
<dbReference type="KEGG" id="nlo:107222780"/>
<dbReference type="InParanoid" id="A0A6J0BTJ1"/>
<keyword evidence="1" id="KW-0812">Transmembrane</keyword>
<feature type="chain" id="PRO_5026663178" evidence="2">
    <location>
        <begin position="32"/>
        <end position="170"/>
    </location>
</feature>
<evidence type="ECO:0000256" key="2">
    <source>
        <dbReference type="SAM" id="SignalP"/>
    </source>
</evidence>
<dbReference type="RefSeq" id="XP_015517775.1">
    <property type="nucleotide sequence ID" value="XM_015662289.2"/>
</dbReference>
<evidence type="ECO:0000313" key="3">
    <source>
        <dbReference type="Proteomes" id="UP000829291"/>
    </source>
</evidence>
<feature type="signal peptide" evidence="2">
    <location>
        <begin position="1"/>
        <end position="31"/>
    </location>
</feature>
<keyword evidence="3" id="KW-1185">Reference proteome</keyword>
<sequence>MDIEHRMRDINLTTILFVIAVFTSRQQYAYGLRCYVCDSTSSSSSCISDPDFSTTCNYKYCTIYRRELAEPTGLVTAFYRACEDNPLYLNTEVKTPFAKTYYRACTSNLCNVGNGVAEVTSSNVEIITAGDNTLVVPGVGVVNDASSLHSGTLLAFVLIIIAYVLVTYYE</sequence>
<feature type="transmembrane region" description="Helical" evidence="1">
    <location>
        <begin position="151"/>
        <end position="169"/>
    </location>
</feature>